<organism evidence="8 9">
    <name type="scientific">Microdochium bolleyi</name>
    <dbReference type="NCBI Taxonomy" id="196109"/>
    <lineage>
        <taxon>Eukaryota</taxon>
        <taxon>Fungi</taxon>
        <taxon>Dikarya</taxon>
        <taxon>Ascomycota</taxon>
        <taxon>Pezizomycotina</taxon>
        <taxon>Sordariomycetes</taxon>
        <taxon>Xylariomycetidae</taxon>
        <taxon>Xylariales</taxon>
        <taxon>Microdochiaceae</taxon>
        <taxon>Microdochium</taxon>
    </lineage>
</organism>
<dbReference type="SUPFAM" id="SSF51905">
    <property type="entry name" value="FAD/NAD(P)-binding domain"/>
    <property type="match status" value="1"/>
</dbReference>
<dbReference type="Pfam" id="PF01593">
    <property type="entry name" value="Amino_oxidase"/>
    <property type="match status" value="1"/>
</dbReference>
<comment type="cofactor">
    <cofactor evidence="1 6">
        <name>FAD</name>
        <dbReference type="ChEBI" id="CHEBI:57692"/>
    </cofactor>
</comment>
<feature type="binding site" evidence="5">
    <location>
        <position position="276"/>
    </location>
    <ligand>
        <name>FAD</name>
        <dbReference type="ChEBI" id="CHEBI:57692"/>
    </ligand>
</feature>
<dbReference type="GO" id="GO:0097621">
    <property type="term" value="F:monoamine oxidase activity"/>
    <property type="evidence" value="ECO:0007669"/>
    <property type="project" value="UniProtKB-EC"/>
</dbReference>
<dbReference type="Proteomes" id="UP000070501">
    <property type="component" value="Unassembled WGS sequence"/>
</dbReference>
<dbReference type="SMR" id="A0A136IL68"/>
<dbReference type="InParanoid" id="A0A136IL68"/>
<dbReference type="OrthoDB" id="7777654at2759"/>
<evidence type="ECO:0000256" key="3">
    <source>
        <dbReference type="ARBA" id="ARBA00023002"/>
    </source>
</evidence>
<dbReference type="PANTHER" id="PTHR43563:SF1">
    <property type="entry name" value="AMINE OXIDASE [FLAVIN-CONTAINING] B"/>
    <property type="match status" value="1"/>
</dbReference>
<protein>
    <recommendedName>
        <fullName evidence="6">Amine oxidase</fullName>
        <ecNumber evidence="6">1.4.3.-</ecNumber>
    </recommendedName>
</protein>
<evidence type="ECO:0000313" key="9">
    <source>
        <dbReference type="Proteomes" id="UP000070501"/>
    </source>
</evidence>
<evidence type="ECO:0000256" key="2">
    <source>
        <dbReference type="ARBA" id="ARBA00005995"/>
    </source>
</evidence>
<keyword evidence="6" id="KW-0285">Flavoprotein</keyword>
<evidence type="ECO:0000259" key="7">
    <source>
        <dbReference type="Pfam" id="PF01593"/>
    </source>
</evidence>
<dbReference type="EC" id="1.4.3.-" evidence="6"/>
<dbReference type="InterPro" id="IPR002937">
    <property type="entry name" value="Amino_oxidase"/>
</dbReference>
<evidence type="ECO:0000256" key="5">
    <source>
        <dbReference type="PIRSR" id="PIRSR601613-1"/>
    </source>
</evidence>
<feature type="binding site" evidence="5">
    <location>
        <position position="48"/>
    </location>
    <ligand>
        <name>FAD</name>
        <dbReference type="ChEBI" id="CHEBI:57692"/>
    </ligand>
</feature>
<feature type="binding site" evidence="5">
    <location>
        <begin position="67"/>
        <end position="68"/>
    </location>
    <ligand>
        <name>FAD</name>
        <dbReference type="ChEBI" id="CHEBI:57692"/>
    </ligand>
</feature>
<comment type="similarity">
    <text evidence="2 6">Belongs to the flavin monoamine oxidase family.</text>
</comment>
<dbReference type="InterPro" id="IPR036188">
    <property type="entry name" value="FAD/NAD-bd_sf"/>
</dbReference>
<evidence type="ECO:0000256" key="1">
    <source>
        <dbReference type="ARBA" id="ARBA00001974"/>
    </source>
</evidence>
<evidence type="ECO:0000313" key="8">
    <source>
        <dbReference type="EMBL" id="KXJ85721.1"/>
    </source>
</evidence>
<dbReference type="Gene3D" id="3.50.50.60">
    <property type="entry name" value="FAD/NAD(P)-binding domain"/>
    <property type="match status" value="2"/>
</dbReference>
<proteinExistence type="inferred from homology"/>
<dbReference type="STRING" id="196109.A0A136IL68"/>
<dbReference type="EMBL" id="KQ964276">
    <property type="protein sequence ID" value="KXJ85721.1"/>
    <property type="molecule type" value="Genomic_DNA"/>
</dbReference>
<dbReference type="Gene3D" id="3.90.660.10">
    <property type="match status" value="2"/>
</dbReference>
<dbReference type="AlphaFoldDB" id="A0A136IL68"/>
<sequence length="495" mass="54519">MTSRDGYSWTPMDGLKPGVPSIGVIQPAQNLSSHKDQYDVIVVGGGYTGLTAVRDATTAGLSVLLLEARDRIGGRSWSSNIGGYPFEMGGTWVHWGQCHVWREIVRYGLTKGLENSFDLSHGVNHFEFNTASGSAIMSHDDEDALLASALQKFTNVDGAYGRNIMPQPYDMLHVPEAARYDKMSAKDRVEQIKHTLTPHERAGVEAFVLLCSGATLETMSFLEFLHWWAMCGYTYQGCLDMLITYKFREGQSSFAIRFFQEAMASTKLSYSFSTPVKRVANQSTGRVEVETTSGKKFTAARVICTVPLNVLNTVTFEPPLEQGKVTAAGIGHVNECVKVHAEIADKTMRSWSGITYPDNKLMYAIGDGTTPAGNTHIVAFGTKSSHIDPEANIEETKKAVQGLAPGRFDKIERLVFHNWHKDDYAKGAWFFSPPGLLTDHLDAMRARHGNVLFANSDWALGWRSFIDGAIEEGTRAAATVKAELLGSITSPRARF</sequence>
<feature type="binding site" evidence="5">
    <location>
        <position position="380"/>
    </location>
    <ligand>
        <name>substrate</name>
    </ligand>
</feature>
<keyword evidence="3 6" id="KW-0560">Oxidoreductase</keyword>
<name>A0A136IL68_9PEZI</name>
<gene>
    <name evidence="8" type="ORF">Micbo1qcDRAFT_221747</name>
</gene>
<keyword evidence="9" id="KW-1185">Reference proteome</keyword>
<comment type="catalytic activity">
    <reaction evidence="4">
        <text>a secondary aliphatic amine + O2 + H2O = a primary amine + an aldehyde + H2O2</text>
        <dbReference type="Rhea" id="RHEA:26414"/>
        <dbReference type="ChEBI" id="CHEBI:15377"/>
        <dbReference type="ChEBI" id="CHEBI:15379"/>
        <dbReference type="ChEBI" id="CHEBI:16240"/>
        <dbReference type="ChEBI" id="CHEBI:17478"/>
        <dbReference type="ChEBI" id="CHEBI:58855"/>
        <dbReference type="ChEBI" id="CHEBI:65296"/>
        <dbReference type="EC" id="1.4.3.4"/>
    </reaction>
</comment>
<evidence type="ECO:0000256" key="6">
    <source>
        <dbReference type="RuleBase" id="RU362067"/>
    </source>
</evidence>
<dbReference type="PRINTS" id="PR00757">
    <property type="entry name" value="AMINEOXDASEF"/>
</dbReference>
<feature type="domain" description="Amine oxidase" evidence="7">
    <location>
        <begin position="48"/>
        <end position="480"/>
    </location>
</feature>
<keyword evidence="6" id="KW-0274">FAD</keyword>
<evidence type="ECO:0000256" key="4">
    <source>
        <dbReference type="ARBA" id="ARBA00048448"/>
    </source>
</evidence>
<dbReference type="InterPro" id="IPR001613">
    <property type="entry name" value="Flavin_amine_oxidase"/>
</dbReference>
<dbReference type="InterPro" id="IPR050703">
    <property type="entry name" value="Flavin_MAO"/>
</dbReference>
<dbReference type="PANTHER" id="PTHR43563">
    <property type="entry name" value="AMINE OXIDASE"/>
    <property type="match status" value="1"/>
</dbReference>
<reference evidence="9" key="1">
    <citation type="submission" date="2016-02" db="EMBL/GenBank/DDBJ databases">
        <title>Draft genome sequence of Microdochium bolleyi, a fungal endophyte of beachgrass.</title>
        <authorList>
            <consortium name="DOE Joint Genome Institute"/>
            <person name="David A.S."/>
            <person name="May G."/>
            <person name="Haridas S."/>
            <person name="Lim J."/>
            <person name="Wang M."/>
            <person name="Labutti K."/>
            <person name="Lipzen A."/>
            <person name="Barry K."/>
            <person name="Grigoriev I.V."/>
        </authorList>
    </citation>
    <scope>NUCLEOTIDE SEQUENCE [LARGE SCALE GENOMIC DNA]</scope>
    <source>
        <strain evidence="9">J235TASD1</strain>
    </source>
</reference>
<dbReference type="Gene3D" id="6.10.140.1210">
    <property type="match status" value="1"/>
</dbReference>
<accession>A0A136IL68</accession>